<dbReference type="EMBL" id="JBHLYQ010000022">
    <property type="protein sequence ID" value="MFC0081243.1"/>
    <property type="molecule type" value="Genomic_DNA"/>
</dbReference>
<accession>A0ABV6C0M3</accession>
<dbReference type="SUPFAM" id="SSF159245">
    <property type="entry name" value="AttH-like"/>
    <property type="match status" value="1"/>
</dbReference>
<feature type="domain" description="DUF7064" evidence="1">
    <location>
        <begin position="192"/>
        <end position="325"/>
    </location>
</feature>
<dbReference type="Proteomes" id="UP001589788">
    <property type="component" value="Unassembled WGS sequence"/>
</dbReference>
<gene>
    <name evidence="3" type="ORF">ACFFRE_03590</name>
</gene>
<dbReference type="Pfam" id="PF23212">
    <property type="entry name" value="DUF7064"/>
    <property type="match status" value="1"/>
</dbReference>
<protein>
    <submittedName>
        <fullName evidence="3">Uncharacterized protein</fullName>
    </submittedName>
</protein>
<dbReference type="InterPro" id="IPR055492">
    <property type="entry name" value="DUF7064"/>
</dbReference>
<dbReference type="Pfam" id="PF23213">
    <property type="entry name" value="DUF7065"/>
    <property type="match status" value="1"/>
</dbReference>
<feature type="domain" description="DUF7065" evidence="2">
    <location>
        <begin position="148"/>
        <end position="191"/>
    </location>
</feature>
<evidence type="ECO:0000313" key="3">
    <source>
        <dbReference type="EMBL" id="MFC0081243.1"/>
    </source>
</evidence>
<keyword evidence="4" id="KW-1185">Reference proteome</keyword>
<comment type="caution">
    <text evidence="3">The sequence shown here is derived from an EMBL/GenBank/DDBJ whole genome shotgun (WGS) entry which is preliminary data.</text>
</comment>
<sequence>MLRLSRADDGPHAVGPEVHHSESVYLNAVDPSGPIGGFFRVGERPRQGQAEVTACLYLPEGDVLFSFARPATGPVPTFSAGGLRWEVLEPFERWHLAYEGTVLRLAEPGLLADPGRAYRECPRVRLAVDWEVQAAAPAVGGEPAEPQERPGEEFARGHYEQLVVVSGTLSVDGRPRAFGGAGLRDHSWGPRHWHAPWYYRWCTACSGPDFGFAATWLARRDGGTLRTGFVWDDGQLLPLGDLELATSWREPELWQEAISLRFATPARRYQVMGRVLRCLPLRHRRAEETGPGADPGGLTRITEGLTRFELDDGRVAYGIAEYLDQLEAGRPVGLSV</sequence>
<evidence type="ECO:0000313" key="4">
    <source>
        <dbReference type="Proteomes" id="UP001589788"/>
    </source>
</evidence>
<proteinExistence type="predicted"/>
<dbReference type="RefSeq" id="WP_377788301.1">
    <property type="nucleotide sequence ID" value="NZ_JBHLYQ010000022.1"/>
</dbReference>
<name>A0ABV6C0M3_9ACTN</name>
<dbReference type="InterPro" id="IPR055493">
    <property type="entry name" value="DUF7065"/>
</dbReference>
<evidence type="ECO:0000259" key="1">
    <source>
        <dbReference type="Pfam" id="PF23212"/>
    </source>
</evidence>
<reference evidence="3 4" key="1">
    <citation type="submission" date="2024-09" db="EMBL/GenBank/DDBJ databases">
        <authorList>
            <person name="Sun Q."/>
            <person name="Mori K."/>
        </authorList>
    </citation>
    <scope>NUCLEOTIDE SEQUENCE [LARGE SCALE GENOMIC DNA]</scope>
    <source>
        <strain evidence="3 4">JCM 15389</strain>
    </source>
</reference>
<organism evidence="3 4">
    <name type="scientific">Aciditerrimonas ferrireducens</name>
    <dbReference type="NCBI Taxonomy" id="667306"/>
    <lineage>
        <taxon>Bacteria</taxon>
        <taxon>Bacillati</taxon>
        <taxon>Actinomycetota</taxon>
        <taxon>Acidimicrobiia</taxon>
        <taxon>Acidimicrobiales</taxon>
        <taxon>Acidimicrobiaceae</taxon>
        <taxon>Aciditerrimonas</taxon>
    </lineage>
</organism>
<evidence type="ECO:0000259" key="2">
    <source>
        <dbReference type="Pfam" id="PF23213"/>
    </source>
</evidence>